<dbReference type="Proteomes" id="UP001478817">
    <property type="component" value="Unassembled WGS sequence"/>
</dbReference>
<comment type="caution">
    <text evidence="4">The sequence shown here is derived from an EMBL/GenBank/DDBJ whole genome shotgun (WGS) entry which is preliminary data.</text>
</comment>
<feature type="site" description="Important for substrate specificity" evidence="3">
    <location>
        <position position="71"/>
    </location>
</feature>
<comment type="cofactor">
    <cofactor evidence="1 3">
        <name>a divalent metal cation</name>
        <dbReference type="ChEBI" id="CHEBI:60240"/>
    </cofactor>
</comment>
<organism evidence="4 5">
    <name type="scientific">Paratractidigestivibacter faecalis</name>
    <dbReference type="NCBI Taxonomy" id="2292441"/>
    <lineage>
        <taxon>Bacteria</taxon>
        <taxon>Bacillati</taxon>
        <taxon>Actinomycetota</taxon>
        <taxon>Coriobacteriia</taxon>
        <taxon>Coriobacteriales</taxon>
        <taxon>Atopobiaceae</taxon>
        <taxon>Paratractidigestivibacter</taxon>
    </lineage>
</organism>
<sequence>MILASQSPRRRQLLEEAGFSVEIHPADIDEAARPDEKPTDLVRRLASEKAEACRQMLSQGPADGLLVAADTIVWSPELGVLGKPTDPDDARRTLAALSGRTHHVSTGVSALLLSPTCEVLGSASFVETTDVTFYELTEAEIDAYVATGDPMDKAGSYGIQTPAGRLLVKSIHGDYDSVVGLPIPRLMRELSLLTHHDTGILWPLQRISTAIRA</sequence>
<dbReference type="InterPro" id="IPR003697">
    <property type="entry name" value="Maf-like"/>
</dbReference>
<dbReference type="SUPFAM" id="SSF52972">
    <property type="entry name" value="ITPase-like"/>
    <property type="match status" value="1"/>
</dbReference>
<keyword evidence="3" id="KW-0963">Cytoplasm</keyword>
<dbReference type="Pfam" id="PF02545">
    <property type="entry name" value="Maf"/>
    <property type="match status" value="1"/>
</dbReference>
<dbReference type="NCBIfam" id="TIGR00172">
    <property type="entry name" value="maf"/>
    <property type="match status" value="1"/>
</dbReference>
<evidence type="ECO:0000256" key="3">
    <source>
        <dbReference type="HAMAP-Rule" id="MF_00528"/>
    </source>
</evidence>
<keyword evidence="3" id="KW-0546">Nucleotide metabolism</keyword>
<dbReference type="RefSeq" id="WP_349181429.1">
    <property type="nucleotide sequence ID" value="NZ_JBBNGS010000002.1"/>
</dbReference>
<feature type="active site" description="Proton acceptor" evidence="3">
    <location>
        <position position="70"/>
    </location>
</feature>
<comment type="subcellular location">
    <subcellularLocation>
        <location evidence="3">Cytoplasm</location>
    </subcellularLocation>
</comment>
<dbReference type="CDD" id="cd00555">
    <property type="entry name" value="Maf"/>
    <property type="match status" value="1"/>
</dbReference>
<evidence type="ECO:0000313" key="4">
    <source>
        <dbReference type="EMBL" id="MEQ2637059.1"/>
    </source>
</evidence>
<accession>A0ABV1IDT7</accession>
<keyword evidence="5" id="KW-1185">Reference proteome</keyword>
<comment type="function">
    <text evidence="3">Nucleoside triphosphate pyrophosphatase that hydrolyzes dTTP and UTP. May have a dual role in cell division arrest and in preventing the incorporation of modified nucleotides into cellular nucleic acids.</text>
</comment>
<feature type="site" description="Important for substrate specificity" evidence="3">
    <location>
        <position position="160"/>
    </location>
</feature>
<comment type="catalytic activity">
    <reaction evidence="3">
        <text>dTTP + H2O = dTMP + diphosphate + H(+)</text>
        <dbReference type="Rhea" id="RHEA:28534"/>
        <dbReference type="ChEBI" id="CHEBI:15377"/>
        <dbReference type="ChEBI" id="CHEBI:15378"/>
        <dbReference type="ChEBI" id="CHEBI:33019"/>
        <dbReference type="ChEBI" id="CHEBI:37568"/>
        <dbReference type="ChEBI" id="CHEBI:63528"/>
        <dbReference type="EC" id="3.6.1.9"/>
    </reaction>
</comment>
<dbReference type="InterPro" id="IPR029001">
    <property type="entry name" value="ITPase-like_fam"/>
</dbReference>
<keyword evidence="2 3" id="KW-0378">Hydrolase</keyword>
<gene>
    <name evidence="4" type="ORF">AAAT05_01650</name>
</gene>
<evidence type="ECO:0000313" key="5">
    <source>
        <dbReference type="Proteomes" id="UP001478817"/>
    </source>
</evidence>
<dbReference type="Gene3D" id="3.90.950.10">
    <property type="match status" value="1"/>
</dbReference>
<comment type="caution">
    <text evidence="3">Lacks conserved residue(s) required for the propagation of feature annotation.</text>
</comment>
<dbReference type="PANTHER" id="PTHR43213:SF5">
    <property type="entry name" value="BIFUNCTIONAL DTTP_UTP PYROPHOSPHATASE_METHYLTRANSFERASE PROTEIN-RELATED"/>
    <property type="match status" value="1"/>
</dbReference>
<dbReference type="PANTHER" id="PTHR43213">
    <property type="entry name" value="BIFUNCTIONAL DTTP/UTP PYROPHOSPHATASE/METHYLTRANSFERASE PROTEIN-RELATED"/>
    <property type="match status" value="1"/>
</dbReference>
<protein>
    <recommendedName>
        <fullName evidence="3">dTTP/UTP pyrophosphatase</fullName>
        <shortName evidence="3">dTTPase/UTPase</shortName>
        <ecNumber evidence="3">3.6.1.9</ecNumber>
    </recommendedName>
    <alternativeName>
        <fullName evidence="3">Nucleoside triphosphate pyrophosphatase</fullName>
    </alternativeName>
    <alternativeName>
        <fullName evidence="3">Nucleotide pyrophosphatase</fullName>
        <shortName evidence="3">Nucleotide PPase</shortName>
    </alternativeName>
</protein>
<name>A0ABV1IDT7_9ACTN</name>
<evidence type="ECO:0000256" key="1">
    <source>
        <dbReference type="ARBA" id="ARBA00001968"/>
    </source>
</evidence>
<dbReference type="GO" id="GO:0016787">
    <property type="term" value="F:hydrolase activity"/>
    <property type="evidence" value="ECO:0007669"/>
    <property type="project" value="UniProtKB-KW"/>
</dbReference>
<evidence type="ECO:0000256" key="2">
    <source>
        <dbReference type="ARBA" id="ARBA00022801"/>
    </source>
</evidence>
<feature type="site" description="Important for substrate specificity" evidence="3">
    <location>
        <position position="9"/>
    </location>
</feature>
<dbReference type="HAMAP" id="MF_00528">
    <property type="entry name" value="Maf"/>
    <property type="match status" value="1"/>
</dbReference>
<proteinExistence type="inferred from homology"/>
<dbReference type="EC" id="3.6.1.9" evidence="3"/>
<reference evidence="4 5" key="1">
    <citation type="submission" date="2024-04" db="EMBL/GenBank/DDBJ databases">
        <title>Human intestinal bacterial collection.</title>
        <authorList>
            <person name="Pauvert C."/>
            <person name="Hitch T.C.A."/>
            <person name="Clavel T."/>
        </authorList>
    </citation>
    <scope>NUCLEOTIDE SEQUENCE [LARGE SCALE GENOMIC DNA]</scope>
    <source>
        <strain evidence="4 5">CLA-AA-H197</strain>
    </source>
</reference>
<comment type="similarity">
    <text evidence="3">Belongs to the Maf family. YhdE subfamily.</text>
</comment>
<dbReference type="EMBL" id="JBBNGS010000002">
    <property type="protein sequence ID" value="MEQ2637059.1"/>
    <property type="molecule type" value="Genomic_DNA"/>
</dbReference>
<dbReference type="PIRSF" id="PIRSF006305">
    <property type="entry name" value="Maf"/>
    <property type="match status" value="1"/>
</dbReference>
<comment type="catalytic activity">
    <reaction evidence="3">
        <text>UTP + H2O = UMP + diphosphate + H(+)</text>
        <dbReference type="Rhea" id="RHEA:29395"/>
        <dbReference type="ChEBI" id="CHEBI:15377"/>
        <dbReference type="ChEBI" id="CHEBI:15378"/>
        <dbReference type="ChEBI" id="CHEBI:33019"/>
        <dbReference type="ChEBI" id="CHEBI:46398"/>
        <dbReference type="ChEBI" id="CHEBI:57865"/>
        <dbReference type="EC" id="3.6.1.9"/>
    </reaction>
</comment>